<dbReference type="InterPro" id="IPR021466">
    <property type="entry name" value="Put_rhamnosyl_transferase"/>
</dbReference>
<dbReference type="EMBL" id="UIHC01000019">
    <property type="protein sequence ID" value="SUZ32353.1"/>
    <property type="molecule type" value="Genomic_DNA"/>
</dbReference>
<dbReference type="Pfam" id="PF11316">
    <property type="entry name" value="Rhamno_transf"/>
    <property type="match status" value="1"/>
</dbReference>
<name>A0A3B0M9L4_9RHOB</name>
<dbReference type="AlphaFoldDB" id="A0A3B0M9L4"/>
<dbReference type="RefSeq" id="WP_183073464.1">
    <property type="nucleotide sequence ID" value="NZ_UIHC01000019.1"/>
</dbReference>
<accession>A0A3B0M9L4</accession>
<gene>
    <name evidence="1" type="ORF">ROE7235_02109</name>
</gene>
<evidence type="ECO:0000313" key="2">
    <source>
        <dbReference type="Proteomes" id="UP000272908"/>
    </source>
</evidence>
<organism evidence="1 2">
    <name type="scientific">Roseinatronobacter ekhonensis</name>
    <dbReference type="NCBI Taxonomy" id="254356"/>
    <lineage>
        <taxon>Bacteria</taxon>
        <taxon>Pseudomonadati</taxon>
        <taxon>Pseudomonadota</taxon>
        <taxon>Alphaproteobacteria</taxon>
        <taxon>Rhodobacterales</taxon>
        <taxon>Paracoccaceae</taxon>
        <taxon>Roseinatronobacter</taxon>
    </lineage>
</organism>
<keyword evidence="2" id="KW-1185">Reference proteome</keyword>
<sequence length="264" mass="30148">MREAPPFRHFLITRFNLNYGDLYPYSEDWMRHRMDLFARFCQPSVRRQTSQNFTWLVYFDRARTVPYLDRLAPLLDDPRFRAIHIDDPAEMLADIRARAGTGQALLTSRLDNDDMLHPEFIARLHARAAQAAPGELPLVIDFPTLTWWREGSPRAQRFRSDVVSPFASVLEAPGPTGWESGPWGDGPRTVLIARHENLRARIGRVEDMPDPLSMTVLHANNVSNGQARFGGLGRLLRAWRDRESTLSRAETKRVLAEFGLSGKG</sequence>
<reference evidence="2" key="1">
    <citation type="submission" date="2018-08" db="EMBL/GenBank/DDBJ databases">
        <authorList>
            <person name="Rodrigo-Torres L."/>
            <person name="Arahal R. D."/>
            <person name="Lucena T."/>
        </authorList>
    </citation>
    <scope>NUCLEOTIDE SEQUENCE [LARGE SCALE GENOMIC DNA]</scope>
    <source>
        <strain evidence="2">CECT 7235</strain>
    </source>
</reference>
<dbReference type="CDD" id="cd00761">
    <property type="entry name" value="Glyco_tranf_GTA_type"/>
    <property type="match status" value="1"/>
</dbReference>
<proteinExistence type="predicted"/>
<evidence type="ECO:0000313" key="1">
    <source>
        <dbReference type="EMBL" id="SUZ32353.1"/>
    </source>
</evidence>
<evidence type="ECO:0008006" key="3">
    <source>
        <dbReference type="Google" id="ProtNLM"/>
    </source>
</evidence>
<protein>
    <recommendedName>
        <fullName evidence="3">Rhamnosyl transferase</fullName>
    </recommendedName>
</protein>
<dbReference type="Proteomes" id="UP000272908">
    <property type="component" value="Unassembled WGS sequence"/>
</dbReference>